<feature type="domain" description="AbiEi antitoxin N-terminal" evidence="1">
    <location>
        <begin position="30"/>
        <end position="66"/>
    </location>
</feature>
<name>A0A318RNN1_WILLI</name>
<dbReference type="EMBL" id="QJSP01000002">
    <property type="protein sequence ID" value="PYE20235.1"/>
    <property type="molecule type" value="Genomic_DNA"/>
</dbReference>
<proteinExistence type="predicted"/>
<dbReference type="Pfam" id="PF13338">
    <property type="entry name" value="AbiEi_4"/>
    <property type="match status" value="1"/>
</dbReference>
<protein>
    <recommendedName>
        <fullName evidence="1">AbiEi antitoxin N-terminal domain-containing protein</fullName>
    </recommendedName>
</protein>
<reference evidence="2 3" key="1">
    <citation type="submission" date="2018-06" db="EMBL/GenBank/DDBJ databases">
        <title>Genomic Encyclopedia of Type Strains, Phase IV (KMG-IV): sequencing the most valuable type-strain genomes for metagenomic binning, comparative biology and taxonomic classification.</title>
        <authorList>
            <person name="Goeker M."/>
        </authorList>
    </citation>
    <scope>NUCLEOTIDE SEQUENCE [LARGE SCALE GENOMIC DNA]</scope>
    <source>
        <strain evidence="2 3">DSM 45521</strain>
    </source>
</reference>
<dbReference type="AlphaFoldDB" id="A0A318RNN1"/>
<keyword evidence="3" id="KW-1185">Reference proteome</keyword>
<accession>A0A318RNN1</accession>
<comment type="caution">
    <text evidence="2">The sequence shown here is derived from an EMBL/GenBank/DDBJ whole genome shotgun (WGS) entry which is preliminary data.</text>
</comment>
<evidence type="ECO:0000313" key="2">
    <source>
        <dbReference type="EMBL" id="PYE20235.1"/>
    </source>
</evidence>
<organism evidence="2 3">
    <name type="scientific">Williamsia limnetica</name>
    <dbReference type="NCBI Taxonomy" id="882452"/>
    <lineage>
        <taxon>Bacteria</taxon>
        <taxon>Bacillati</taxon>
        <taxon>Actinomycetota</taxon>
        <taxon>Actinomycetes</taxon>
        <taxon>Mycobacteriales</taxon>
        <taxon>Nocardiaceae</taxon>
        <taxon>Williamsia</taxon>
    </lineage>
</organism>
<evidence type="ECO:0000313" key="3">
    <source>
        <dbReference type="Proteomes" id="UP000247591"/>
    </source>
</evidence>
<evidence type="ECO:0000259" key="1">
    <source>
        <dbReference type="Pfam" id="PF13338"/>
    </source>
</evidence>
<dbReference type="Proteomes" id="UP000247591">
    <property type="component" value="Unassembled WGS sequence"/>
</dbReference>
<gene>
    <name evidence="2" type="ORF">DFR67_102373</name>
</gene>
<dbReference type="InterPro" id="IPR025159">
    <property type="entry name" value="AbiEi_N"/>
</dbReference>
<sequence length="338" mass="37460">MGAYRRLVTKLTTSTLHDRGMGDNTSDNERLIRRRDAALVGLGDDTLRVRVKSGQLTRLYRGFYTFSCDLSELAEHEREQLQYRRTVLGAAQAGDGSKAVSHHSAAVLHGLPLLAGRTTRVHFTANRKTGGRKKGRANVLHAAPWQPDEVVELEGLLVTSLARTAVDLARVGSFLQAVCAFDGALRMGATRGDVESVLDRSHGRAGVANAIRAFAISDSDAESIGESLSRALMHTFGDIPTPRLQHEFRDGRGNFVARTDFEWDGVIVGEFDGYAKYIRYLKPGETIADAYEREKRREQKLARLGVVVIRWCWDDLVHPQRLRSILREALGNTGLLTP</sequence>